<feature type="compositionally biased region" description="Polar residues" evidence="1">
    <location>
        <begin position="655"/>
        <end position="674"/>
    </location>
</feature>
<comment type="caution">
    <text evidence="2">The sequence shown here is derived from an EMBL/GenBank/DDBJ whole genome shotgun (WGS) entry which is preliminary data.</text>
</comment>
<feature type="compositionally biased region" description="Polar residues" evidence="1">
    <location>
        <begin position="557"/>
        <end position="567"/>
    </location>
</feature>
<feature type="compositionally biased region" description="Basic and acidic residues" evidence="1">
    <location>
        <begin position="292"/>
        <end position="304"/>
    </location>
</feature>
<feature type="region of interest" description="Disordered" evidence="1">
    <location>
        <begin position="911"/>
        <end position="942"/>
    </location>
</feature>
<organism evidence="2 3">
    <name type="scientific">Rhypophila decipiens</name>
    <dbReference type="NCBI Taxonomy" id="261697"/>
    <lineage>
        <taxon>Eukaryota</taxon>
        <taxon>Fungi</taxon>
        <taxon>Dikarya</taxon>
        <taxon>Ascomycota</taxon>
        <taxon>Pezizomycotina</taxon>
        <taxon>Sordariomycetes</taxon>
        <taxon>Sordariomycetidae</taxon>
        <taxon>Sordariales</taxon>
        <taxon>Naviculisporaceae</taxon>
        <taxon>Rhypophila</taxon>
    </lineage>
</organism>
<name>A0AAN6Y7D0_9PEZI</name>
<feature type="compositionally biased region" description="Pro residues" evidence="1">
    <location>
        <begin position="44"/>
        <end position="54"/>
    </location>
</feature>
<feature type="region of interest" description="Disordered" evidence="1">
    <location>
        <begin position="766"/>
        <end position="785"/>
    </location>
</feature>
<dbReference type="PANTHER" id="PTHR28122:SF1">
    <property type="entry name" value="E3 UBIQUITIN-PROTEIN LIGASE SUBSTRATE RECEPTOR MMS22"/>
    <property type="match status" value="1"/>
</dbReference>
<feature type="region of interest" description="Disordered" evidence="1">
    <location>
        <begin position="1"/>
        <end position="167"/>
    </location>
</feature>
<feature type="compositionally biased region" description="Polar residues" evidence="1">
    <location>
        <begin position="912"/>
        <end position="923"/>
    </location>
</feature>
<gene>
    <name evidence="2" type="ORF">QBC37DRAFT_284787</name>
</gene>
<dbReference type="GO" id="GO:0035361">
    <property type="term" value="C:Cul8-RING ubiquitin ligase complex"/>
    <property type="evidence" value="ECO:0007669"/>
    <property type="project" value="TreeGrafter"/>
</dbReference>
<proteinExistence type="predicted"/>
<feature type="region of interest" description="Disordered" evidence="1">
    <location>
        <begin position="184"/>
        <end position="243"/>
    </location>
</feature>
<reference evidence="2" key="1">
    <citation type="journal article" date="2023" name="Mol. Phylogenet. Evol.">
        <title>Genome-scale phylogeny and comparative genomics of the fungal order Sordariales.</title>
        <authorList>
            <person name="Hensen N."/>
            <person name="Bonometti L."/>
            <person name="Westerberg I."/>
            <person name="Brannstrom I.O."/>
            <person name="Guillou S."/>
            <person name="Cros-Aarteil S."/>
            <person name="Calhoun S."/>
            <person name="Haridas S."/>
            <person name="Kuo A."/>
            <person name="Mondo S."/>
            <person name="Pangilinan J."/>
            <person name="Riley R."/>
            <person name="LaButti K."/>
            <person name="Andreopoulos B."/>
            <person name="Lipzen A."/>
            <person name="Chen C."/>
            <person name="Yan M."/>
            <person name="Daum C."/>
            <person name="Ng V."/>
            <person name="Clum A."/>
            <person name="Steindorff A."/>
            <person name="Ohm R.A."/>
            <person name="Martin F."/>
            <person name="Silar P."/>
            <person name="Natvig D.O."/>
            <person name="Lalanne C."/>
            <person name="Gautier V."/>
            <person name="Ament-Velasquez S.L."/>
            <person name="Kruys A."/>
            <person name="Hutchinson M.I."/>
            <person name="Powell A.J."/>
            <person name="Barry K."/>
            <person name="Miller A.N."/>
            <person name="Grigoriev I.V."/>
            <person name="Debuchy R."/>
            <person name="Gladieux P."/>
            <person name="Hiltunen Thoren M."/>
            <person name="Johannesson H."/>
        </authorList>
    </citation>
    <scope>NUCLEOTIDE SEQUENCE</scope>
    <source>
        <strain evidence="2">PSN293</strain>
    </source>
</reference>
<feature type="compositionally biased region" description="Polar residues" evidence="1">
    <location>
        <begin position="805"/>
        <end position="825"/>
    </location>
</feature>
<feature type="region of interest" description="Disordered" evidence="1">
    <location>
        <begin position="2191"/>
        <end position="2223"/>
    </location>
</feature>
<feature type="region of interest" description="Disordered" evidence="1">
    <location>
        <begin position="628"/>
        <end position="707"/>
    </location>
</feature>
<protein>
    <submittedName>
        <fullName evidence="2">Protein mms22</fullName>
    </submittedName>
</protein>
<sequence length="2289" mass="254010">MRNWRELGEVPDSEDEDDEFLDDLDFQASHEQADDEIPEVLPDAPLPTKAPSPSPARQNDTPKPTPEFDIWALPSSPAEERRLHNPVKSSTSKRANLRKEPPGPVRSPALTQTNAVPDRPPSSASSSCSSIPDHEDDDATPRPTNKPAPDAAPFQDDEISTGYVRITTPEPQFPAMLVASSPLSSVMGSPELSKFGPSETPVLEAQSQTHQLEAPVHEEEELSRETSVRPGRSFRPRKPIQQHPYLLESVHYSQFMKSHGIKPVKVILPSRSEDRRASEEDSQDQEFQTEESQEKSGDSGRREDDDLVVDNGIDNQDELSISPSPPKTSPFVRHLDPSSQPNNADHTDVTSVSSVSGDDEFPSLGRLEVWRKRQRSRNLKRQPSQTLPGNLKRQKLASQTSNSGSPRRALIIPPLDPFGMSSSPEPSPPCHHFSEDLGNTPRPLVPKRTFVPRSALRASDPSRRAVPSQTIDLTVLDQGDEAENLSEPGSNSASDAEHSDSGAEVILRNRRRIRGVLPASWLRLDQQKDAPTSARNHRHSPEPTSRIMPQRGVALPKQTTVGSSTANPFVFDESGESDSGSTPVPQSQRPSDNGLLVDSSTVTLNEDDGASVIEEDHIDWMLPGRKRSASSDLLRGSKRPKTTPKSTFGKPPGQFSRQPKITQVLNRSKQTTAGTHKRSSAVKSAPKTSKGGSTRHVPRKRASPPPRLSILDVAEPKAPNFIRIAARTARKKPGLGKSSPSKKMISLATRNDNVDALSTLRDWKTGKTRPKVTAPSTISSHRQASRSVLQEIDPNAIPPPIPPNLTSMSSRQSMLDKSVSTTSGDGRQASPKPKFPMVRRRNMQPNPGPSFRPAQLEICEDDVQDQGTRFAAKKRSLDALFRQSQRAADASSIHASTLSFQDMFVVQDTHRSQNGGAASSLETSPGVGTKTKESRKSRFKKRQHPQYIDLEAPQYDRLNDPLPPVVRSIQEEVRAQERQDKLFGLEPYGTHYTHHFEVFPLEGGTYFHESTIIGRGYIRKATQDGLGSKIRHPRATISFVFDAQALRWGPWNDTTSSELGVLFDWISDQVALGTVQEQDNKLLKAANFVLDYILDSMSVQSDLEQAAVVLRLVEVLTSFITRSESLGWAAVPERAHKALLDVFARFLIALLSVVTLSRNSAGGLAQQIKIEALITRFSSFAIKGLLGLGLEDLRTLYGELQSLSARERGIRPRHVLANCWVVVIRVLEAANIPRSSFWDVAQAVMLEGGVTSGLDARVFERLWQDMFTLLPLGEINDDGILITGLRNTAPLEGWRLPQQLTKRVLEVYKANPRQSPGFNDYCRSLIARCHLLVQVWGWRKCTGIIGTVFDFFGSQSLAHLRNEEVYQSPVFIEALHLKPSLSIEPEDRCFHIFIKMLGLVIQRLRQLGRENEVKNLVTRTLPNHNRQYLKEDAVHQHELAALRNHHDLLCTLFWAAPPDRRPPVRLIEKLITPSKAHKEACIINIKAWNRLARFVIVNGEGGDAFKPFASWRNNVFHQVMDQYLSAASDIQQQFKQLSEQGRGISTEMRDSMIARNKASAMDVLHCSLKASLDVLKHAPTLEATTYSFNITQLQKILTGLDYRSAGFDWSVLRVALDTLEVYVTRLDEASEAQYSSEFAADFDPRQLEDATLLLHDQLAKDFFWMARTTLSLPRSTHLGKRREQASCANQTVTLAARIAIRFITPGLAQLRAFFSTGKFGIFPDIPKNLHGPLTQYLPLFTTTLVKNQVFDFKSIESSILELWVLSIVKPARFLEYENQLAEVLQRQNVWFLEGATVLVGMDPDYNSSVDYLSCVLHHMRRRLREGGSTRSRQQRDEFAKVLHLAMQKVKHHLRLLRAGEQAEHAAYIKFVRQVMALMKSHGVGICVIDPFFSQPSLDYSPPLQDPGMHVANIVAYGVRLGEKDHTAVPQLFHYMYNNFKVALSSNQLDRECDILVKAMDKERHIVSFVLQFMVPAVIRASVQSSDVWILLETYVAALAHLLTRSTVPREVKREDIEHAVGGVLGSVLFWLAEARDKIGRGNLDVPQLYLLTLLVTLANSLRPSIRVYLASDVRDADVADREQVRATMESLSAVFSGARELIGEVLPGGRAAPLALEADVSDPKFADRIYVHELLSGLPPPPASSAVSSSSSGQQNSRMQGFVQYMVSDVRKSWVVVDGLVTVRTASTGAAGGSRLSRVHSMSMSSTPAQSGGPGGSQAGGTKCQLASADELVRRLYAEMGKWVTSEGNHGRVGDEGRASRNRRAGLSDDLFLDTCPTYNEKGRGGEGI</sequence>
<evidence type="ECO:0000313" key="3">
    <source>
        <dbReference type="Proteomes" id="UP001301769"/>
    </source>
</evidence>
<dbReference type="EMBL" id="MU858100">
    <property type="protein sequence ID" value="KAK4214009.1"/>
    <property type="molecule type" value="Genomic_DNA"/>
</dbReference>
<dbReference type="GO" id="GO:0000724">
    <property type="term" value="P:double-strand break repair via homologous recombination"/>
    <property type="evidence" value="ECO:0007669"/>
    <property type="project" value="TreeGrafter"/>
</dbReference>
<dbReference type="GO" id="GO:0031297">
    <property type="term" value="P:replication fork processing"/>
    <property type="evidence" value="ECO:0007669"/>
    <property type="project" value="InterPro"/>
</dbReference>
<dbReference type="Proteomes" id="UP001301769">
    <property type="component" value="Unassembled WGS sequence"/>
</dbReference>
<feature type="region of interest" description="Disordered" evidence="1">
    <location>
        <begin position="524"/>
        <end position="597"/>
    </location>
</feature>
<feature type="compositionally biased region" description="Acidic residues" evidence="1">
    <location>
        <begin position="9"/>
        <end position="25"/>
    </location>
</feature>
<evidence type="ECO:0000256" key="1">
    <source>
        <dbReference type="SAM" id="MobiDB-lite"/>
    </source>
</evidence>
<evidence type="ECO:0000313" key="2">
    <source>
        <dbReference type="EMBL" id="KAK4214009.1"/>
    </source>
</evidence>
<keyword evidence="3" id="KW-1185">Reference proteome</keyword>
<feature type="compositionally biased region" description="Polar residues" evidence="1">
    <location>
        <begin position="577"/>
        <end position="591"/>
    </location>
</feature>
<feature type="region of interest" description="Disordered" evidence="1">
    <location>
        <begin position="793"/>
        <end position="840"/>
    </location>
</feature>
<accession>A0AAN6Y7D0</accession>
<reference evidence="2" key="2">
    <citation type="submission" date="2023-05" db="EMBL/GenBank/DDBJ databases">
        <authorList>
            <consortium name="Lawrence Berkeley National Laboratory"/>
            <person name="Steindorff A."/>
            <person name="Hensen N."/>
            <person name="Bonometti L."/>
            <person name="Westerberg I."/>
            <person name="Brannstrom I.O."/>
            <person name="Guillou S."/>
            <person name="Cros-Aarteil S."/>
            <person name="Calhoun S."/>
            <person name="Haridas S."/>
            <person name="Kuo A."/>
            <person name="Mondo S."/>
            <person name="Pangilinan J."/>
            <person name="Riley R."/>
            <person name="Labutti K."/>
            <person name="Andreopoulos B."/>
            <person name="Lipzen A."/>
            <person name="Chen C."/>
            <person name="Yanf M."/>
            <person name="Daum C."/>
            <person name="Ng V."/>
            <person name="Clum A."/>
            <person name="Ohm R."/>
            <person name="Martin F."/>
            <person name="Silar P."/>
            <person name="Natvig D."/>
            <person name="Lalanne C."/>
            <person name="Gautier V."/>
            <person name="Ament-Velasquez S.L."/>
            <person name="Kruys A."/>
            <person name="Hutchinson M.I."/>
            <person name="Powell A.J."/>
            <person name="Barry K."/>
            <person name="Miller A.N."/>
            <person name="Grigoriev I.V."/>
            <person name="Debuchy R."/>
            <person name="Gladieux P."/>
            <person name="Thoren M.H."/>
            <person name="Johannesson H."/>
        </authorList>
    </citation>
    <scope>NUCLEOTIDE SEQUENCE</scope>
    <source>
        <strain evidence="2">PSN293</strain>
    </source>
</reference>
<feature type="compositionally biased region" description="Polar residues" evidence="1">
    <location>
        <begin position="396"/>
        <end position="405"/>
    </location>
</feature>
<dbReference type="Pfam" id="PF09462">
    <property type="entry name" value="Mus7"/>
    <property type="match status" value="1"/>
</dbReference>
<feature type="compositionally biased region" description="Polar residues" evidence="1">
    <location>
        <begin position="774"/>
        <end position="785"/>
    </location>
</feature>
<dbReference type="GO" id="GO:0005634">
    <property type="term" value="C:nucleus"/>
    <property type="evidence" value="ECO:0007669"/>
    <property type="project" value="InterPro"/>
</dbReference>
<feature type="compositionally biased region" description="Acidic residues" evidence="1">
    <location>
        <begin position="280"/>
        <end position="291"/>
    </location>
</feature>
<dbReference type="PANTHER" id="PTHR28122">
    <property type="entry name" value="E3 UBIQUITIN-PROTEIN LIGASE SUBSTRATE RECEPTOR MMS22"/>
    <property type="match status" value="1"/>
</dbReference>
<feature type="region of interest" description="Disordered" evidence="1">
    <location>
        <begin position="261"/>
        <end position="505"/>
    </location>
</feature>
<dbReference type="InterPro" id="IPR019021">
    <property type="entry name" value="Mms22"/>
</dbReference>